<sequence>MDDDGASLHCCSTLYLDVTLEEVNRGFDRLVSDACADEQLAQEITRQFRSRFRDLLYGNVVVDERGPTGSLTLEELLEQKLREVAQLRSTIPAEVRKKHEHALAKVGGRSSNDERTGAKS</sequence>
<name>A0ACB7SM05_HYAAI</name>
<proteinExistence type="predicted"/>
<keyword evidence="2" id="KW-1185">Reference proteome</keyword>
<organism evidence="1 2">
    <name type="scientific">Hyalomma asiaticum</name>
    <name type="common">Tick</name>
    <dbReference type="NCBI Taxonomy" id="266040"/>
    <lineage>
        <taxon>Eukaryota</taxon>
        <taxon>Metazoa</taxon>
        <taxon>Ecdysozoa</taxon>
        <taxon>Arthropoda</taxon>
        <taxon>Chelicerata</taxon>
        <taxon>Arachnida</taxon>
        <taxon>Acari</taxon>
        <taxon>Parasitiformes</taxon>
        <taxon>Ixodida</taxon>
        <taxon>Ixodoidea</taxon>
        <taxon>Ixodidae</taxon>
        <taxon>Hyalomminae</taxon>
        <taxon>Hyalomma</taxon>
    </lineage>
</organism>
<accession>A0ACB7SM05</accession>
<gene>
    <name evidence="1" type="ORF">HPB50_015007</name>
</gene>
<dbReference type="EMBL" id="CM023483">
    <property type="protein sequence ID" value="KAH6936227.1"/>
    <property type="molecule type" value="Genomic_DNA"/>
</dbReference>
<protein>
    <submittedName>
        <fullName evidence="1">Uncharacterized protein</fullName>
    </submittedName>
</protein>
<dbReference type="Proteomes" id="UP000821845">
    <property type="component" value="Chromosome 3"/>
</dbReference>
<evidence type="ECO:0000313" key="2">
    <source>
        <dbReference type="Proteomes" id="UP000821845"/>
    </source>
</evidence>
<evidence type="ECO:0000313" key="1">
    <source>
        <dbReference type="EMBL" id="KAH6936227.1"/>
    </source>
</evidence>
<comment type="caution">
    <text evidence="1">The sequence shown here is derived from an EMBL/GenBank/DDBJ whole genome shotgun (WGS) entry which is preliminary data.</text>
</comment>
<reference evidence="1" key="1">
    <citation type="submission" date="2020-05" db="EMBL/GenBank/DDBJ databases">
        <title>Large-scale comparative analyses of tick genomes elucidate their genetic diversity and vector capacities.</title>
        <authorList>
            <person name="Jia N."/>
            <person name="Wang J."/>
            <person name="Shi W."/>
            <person name="Du L."/>
            <person name="Sun Y."/>
            <person name="Zhan W."/>
            <person name="Jiang J."/>
            <person name="Wang Q."/>
            <person name="Zhang B."/>
            <person name="Ji P."/>
            <person name="Sakyi L.B."/>
            <person name="Cui X."/>
            <person name="Yuan T."/>
            <person name="Jiang B."/>
            <person name="Yang W."/>
            <person name="Lam T.T.-Y."/>
            <person name="Chang Q."/>
            <person name="Ding S."/>
            <person name="Wang X."/>
            <person name="Zhu J."/>
            <person name="Ruan X."/>
            <person name="Zhao L."/>
            <person name="Wei J."/>
            <person name="Que T."/>
            <person name="Du C."/>
            <person name="Cheng J."/>
            <person name="Dai P."/>
            <person name="Han X."/>
            <person name="Huang E."/>
            <person name="Gao Y."/>
            <person name="Liu J."/>
            <person name="Shao H."/>
            <person name="Ye R."/>
            <person name="Li L."/>
            <person name="Wei W."/>
            <person name="Wang X."/>
            <person name="Wang C."/>
            <person name="Yang T."/>
            <person name="Huo Q."/>
            <person name="Li W."/>
            <person name="Guo W."/>
            <person name="Chen H."/>
            <person name="Zhou L."/>
            <person name="Ni X."/>
            <person name="Tian J."/>
            <person name="Zhou Y."/>
            <person name="Sheng Y."/>
            <person name="Liu T."/>
            <person name="Pan Y."/>
            <person name="Xia L."/>
            <person name="Li J."/>
            <person name="Zhao F."/>
            <person name="Cao W."/>
        </authorList>
    </citation>
    <scope>NUCLEOTIDE SEQUENCE</scope>
    <source>
        <strain evidence="1">Hyas-2018</strain>
    </source>
</reference>